<reference evidence="3 4" key="1">
    <citation type="submission" date="2022-01" db="EMBL/GenBank/DDBJ databases">
        <title>Whole genome-based taxonomy of the Shewanellaceae.</title>
        <authorList>
            <person name="Martin-Rodriguez A.J."/>
        </authorList>
    </citation>
    <scope>NUCLEOTIDE SEQUENCE [LARGE SCALE GENOMIC DNA]</scope>
    <source>
        <strain evidence="3 4">DSM 24955</strain>
    </source>
</reference>
<evidence type="ECO:0000256" key="2">
    <source>
        <dbReference type="SAM" id="Phobius"/>
    </source>
</evidence>
<accession>A0ABT0KVG6</accession>
<dbReference type="InterPro" id="IPR011990">
    <property type="entry name" value="TPR-like_helical_dom_sf"/>
</dbReference>
<dbReference type="EMBL" id="JAKIKU010000020">
    <property type="protein sequence ID" value="MCL1047835.1"/>
    <property type="molecule type" value="Genomic_DNA"/>
</dbReference>
<proteinExistence type="predicted"/>
<evidence type="ECO:0000256" key="1">
    <source>
        <dbReference type="ARBA" id="ARBA00022748"/>
    </source>
</evidence>
<sequence>MNILALGIAVCLSIFIGLFWIHHSVYNRNLSSTVMKQANKVADGNNGEHCLKYDEFKLAGSYQSPLWMSVAVLIFSLSIYASGGHFQDWDKGQADDSVDYLIAASITKGRDQVQQQPQNELALISLAQSYAEGGLYADSVTTLDQLIELVGADAELLGIKATSMYYRDSRQFLPETKMVIDTALSFQRDELNTRLLLATDAYLKGEYVDAIDHWRILLTNQTQSFNRQSINNAIMKAEFKLDELSR</sequence>
<feature type="transmembrane region" description="Helical" evidence="2">
    <location>
        <begin position="6"/>
        <end position="26"/>
    </location>
</feature>
<dbReference type="RefSeq" id="WP_248957039.1">
    <property type="nucleotide sequence ID" value="NZ_JAKIKU010000020.1"/>
</dbReference>
<protein>
    <submittedName>
        <fullName evidence="3">Nitrite reductase</fullName>
    </submittedName>
</protein>
<keyword evidence="2" id="KW-0812">Transmembrane</keyword>
<dbReference type="Gene3D" id="1.25.40.10">
    <property type="entry name" value="Tetratricopeptide repeat domain"/>
    <property type="match status" value="1"/>
</dbReference>
<evidence type="ECO:0000313" key="4">
    <source>
        <dbReference type="Proteomes" id="UP001202134"/>
    </source>
</evidence>
<organism evidence="3 4">
    <name type="scientific">Shewanella electrodiphila</name>
    <dbReference type="NCBI Taxonomy" id="934143"/>
    <lineage>
        <taxon>Bacteria</taxon>
        <taxon>Pseudomonadati</taxon>
        <taxon>Pseudomonadota</taxon>
        <taxon>Gammaproteobacteria</taxon>
        <taxon>Alteromonadales</taxon>
        <taxon>Shewanellaceae</taxon>
        <taxon>Shewanella</taxon>
    </lineage>
</organism>
<dbReference type="PANTHER" id="PTHR47870:SF1">
    <property type="entry name" value="CYTOCHROME C-TYPE BIOGENESIS PROTEIN CCMH"/>
    <property type="match status" value="1"/>
</dbReference>
<keyword evidence="1" id="KW-0201">Cytochrome c-type biogenesis</keyword>
<keyword evidence="2" id="KW-1133">Transmembrane helix</keyword>
<dbReference type="Proteomes" id="UP001202134">
    <property type="component" value="Unassembled WGS sequence"/>
</dbReference>
<dbReference type="InterPro" id="IPR051263">
    <property type="entry name" value="C-type_cytochrome_biogenesis"/>
</dbReference>
<gene>
    <name evidence="3" type="ORF">L2737_21265</name>
</gene>
<evidence type="ECO:0000313" key="3">
    <source>
        <dbReference type="EMBL" id="MCL1047835.1"/>
    </source>
</evidence>
<name>A0ABT0KVG6_9GAMM</name>
<dbReference type="SUPFAM" id="SSF48452">
    <property type="entry name" value="TPR-like"/>
    <property type="match status" value="1"/>
</dbReference>
<keyword evidence="2" id="KW-0472">Membrane</keyword>
<keyword evidence="4" id="KW-1185">Reference proteome</keyword>
<dbReference type="PANTHER" id="PTHR47870">
    <property type="entry name" value="CYTOCHROME C-TYPE BIOGENESIS PROTEIN CCMH"/>
    <property type="match status" value="1"/>
</dbReference>
<comment type="caution">
    <text evidence="3">The sequence shown here is derived from an EMBL/GenBank/DDBJ whole genome shotgun (WGS) entry which is preliminary data.</text>
</comment>